<name>A0A845SZL4_9FIRM</name>
<feature type="region of interest" description="Disordered" evidence="1">
    <location>
        <begin position="194"/>
        <end position="232"/>
    </location>
</feature>
<evidence type="ECO:0000313" key="3">
    <source>
        <dbReference type="Proteomes" id="UP000462501"/>
    </source>
</evidence>
<dbReference type="EMBL" id="VIQT01000002">
    <property type="protein sequence ID" value="NDO37721.1"/>
    <property type="molecule type" value="Genomic_DNA"/>
</dbReference>
<evidence type="ECO:0000256" key="1">
    <source>
        <dbReference type="SAM" id="MobiDB-lite"/>
    </source>
</evidence>
<evidence type="ECO:0000313" key="2">
    <source>
        <dbReference type="EMBL" id="NDO37721.1"/>
    </source>
</evidence>
<dbReference type="AlphaFoldDB" id="A0A845SZL4"/>
<feature type="compositionally biased region" description="Basic and acidic residues" evidence="1">
    <location>
        <begin position="194"/>
        <end position="208"/>
    </location>
</feature>
<organism evidence="2 3">
    <name type="scientific">Anaerotruncus colihominis</name>
    <dbReference type="NCBI Taxonomy" id="169435"/>
    <lineage>
        <taxon>Bacteria</taxon>
        <taxon>Bacillati</taxon>
        <taxon>Bacillota</taxon>
        <taxon>Clostridia</taxon>
        <taxon>Eubacteriales</taxon>
        <taxon>Oscillospiraceae</taxon>
        <taxon>Anaerotruncus</taxon>
    </lineage>
</organism>
<gene>
    <name evidence="2" type="ORF">FMM72_00410</name>
</gene>
<protein>
    <submittedName>
        <fullName evidence="2">Uncharacterized protein</fullName>
    </submittedName>
</protein>
<comment type="caution">
    <text evidence="2">The sequence shown here is derived from an EMBL/GenBank/DDBJ whole genome shotgun (WGS) entry which is preliminary data.</text>
</comment>
<reference evidence="2 3" key="1">
    <citation type="submission" date="2019-06" db="EMBL/GenBank/DDBJ databases">
        <title>Draft genome sequences of 15 bacterial species constituting the stable defined intestinal microbiota of the GM15 gnotobiotic mouse model.</title>
        <authorList>
            <person name="Elie C."/>
            <person name="Mathieu A."/>
            <person name="Saliou A."/>
            <person name="Darnaud M."/>
            <person name="Leulier F."/>
            <person name="Tamellini A."/>
        </authorList>
    </citation>
    <scope>NUCLEOTIDE SEQUENCE [LARGE SCALE GENOMIC DNA]</scope>
    <source>
        <strain evidence="2 3">JM4-15</strain>
    </source>
</reference>
<proteinExistence type="predicted"/>
<accession>A0A845SZL4</accession>
<sequence>MANNKQYQTDPTQIAFLSNKKTLVAACDYLQPPDLNGDPDKCPASLHARYSRIKINVTDFEKNPSVFLSFNLDPSEIRLLHQKISMLTMTEREFSWAVTKNYSAFGSDRMEIFNITRVPLRNGEKAKYPWTISISTGTSAKNSGKFQSEKSARKLLSDDEMQRFFGDIVAYISVWEMTFGAPFIRNVIEPYKKERKEMQKKARQDARKGKSTGQYDEAQQVPSYGDFDDEIL</sequence>
<dbReference type="RefSeq" id="WP_162220205.1">
    <property type="nucleotide sequence ID" value="NZ_VIQT01000002.1"/>
</dbReference>
<dbReference type="Proteomes" id="UP000462501">
    <property type="component" value="Unassembled WGS sequence"/>
</dbReference>